<dbReference type="GO" id="GO:0016705">
    <property type="term" value="F:oxidoreductase activity, acting on paired donors, with incorporation or reduction of molecular oxygen"/>
    <property type="evidence" value="ECO:0007669"/>
    <property type="project" value="InterPro"/>
</dbReference>
<dbReference type="GO" id="GO:0005737">
    <property type="term" value="C:cytoplasm"/>
    <property type="evidence" value="ECO:0007669"/>
    <property type="project" value="UniProtKB-SubCell"/>
</dbReference>
<dbReference type="HAMAP" id="MF_01091">
    <property type="entry name" value="F420_mer"/>
    <property type="match status" value="1"/>
</dbReference>
<dbReference type="NCBIfam" id="TIGR03555">
    <property type="entry name" value="F420_mer"/>
    <property type="match status" value="1"/>
</dbReference>
<dbReference type="Pfam" id="PF00296">
    <property type="entry name" value="Bac_luciferase"/>
    <property type="match status" value="1"/>
</dbReference>
<dbReference type="PATRIC" id="fig|1434121.4.peg.1128"/>
<evidence type="ECO:0000256" key="1">
    <source>
        <dbReference type="ARBA" id="ARBA00022490"/>
    </source>
</evidence>
<evidence type="ECO:0000259" key="5">
    <source>
        <dbReference type="Pfam" id="PF00296"/>
    </source>
</evidence>
<dbReference type="NCBIfam" id="NF002619">
    <property type="entry name" value="PRK02271.1"/>
    <property type="match status" value="1"/>
</dbReference>
<dbReference type="PANTHER" id="PTHR43244">
    <property type="match status" value="1"/>
</dbReference>
<dbReference type="InterPro" id="IPR036661">
    <property type="entry name" value="Luciferase-like_sf"/>
</dbReference>
<dbReference type="GO" id="GO:0019386">
    <property type="term" value="P:methanogenesis, from carbon dioxide"/>
    <property type="evidence" value="ECO:0007669"/>
    <property type="project" value="UniProtKB-UniRule"/>
</dbReference>
<keyword evidence="4" id="KW-0484">Methanogenesis</keyword>
<sequence length="328" mass="34607">MKFGIEFVPSDPALKIAYYAKLSEQQGFDYVWITDHYNNRDVYSTLTILALNTNSIKIGTGVTNSYTRNPAITASSIASIAEISGGRAVLGLGPGDKATFDAMGIAWEKPLATTKEAIQAIRAFISGQKVSMDGEMVKFAGAKLAFKVGEVPIYMGAQGPKMLELAGEIADGVLINASHPKDFEVAVEQIKKGAAKAGRDPKEVDVAAYTCFSIDKDPAKAVNAAKVVVAFIVAGSPDLVLERHGIPVEAKSQIGAAIAKGDFGALMGGLVTPQMIEAFSICGTPEDCMKRIKDLEAIGVTQVVAGSPIGPDKEKAIKLIGKEIIAKM</sequence>
<dbReference type="EMBL" id="CP009502">
    <property type="protein sequence ID" value="AKB15210.1"/>
    <property type="molecule type" value="Genomic_DNA"/>
</dbReference>
<dbReference type="KEGG" id="mthe:MSTHC_0892"/>
<dbReference type="RefSeq" id="WP_048168098.1">
    <property type="nucleotide sequence ID" value="NZ_CP009502.1"/>
</dbReference>
<dbReference type="UniPathway" id="UPA00640">
    <property type="reaction ID" value="UER00697"/>
</dbReference>
<evidence type="ECO:0000256" key="4">
    <source>
        <dbReference type="HAMAP-Rule" id="MF_01091"/>
    </source>
</evidence>
<dbReference type="SUPFAM" id="SSF51679">
    <property type="entry name" value="Bacterial luciferase-like"/>
    <property type="match status" value="1"/>
</dbReference>
<dbReference type="CDD" id="cd01097">
    <property type="entry name" value="Tetrahydromethanopterin_reductase"/>
    <property type="match status" value="1"/>
</dbReference>
<keyword evidence="1 4" id="KW-0963">Cytoplasm</keyword>
<dbReference type="GeneID" id="41602200"/>
<evidence type="ECO:0000313" key="7">
    <source>
        <dbReference type="Proteomes" id="UP000056925"/>
    </source>
</evidence>
<dbReference type="EC" id="1.5.98.2" evidence="4"/>
<keyword evidence="2 4" id="KW-0554">One-carbon metabolism</keyword>
<dbReference type="GO" id="GO:0018537">
    <property type="term" value="F:coenzyme F420-dependent N5,N10-methenyltetrahydromethanopterin reductase activity"/>
    <property type="evidence" value="ECO:0007669"/>
    <property type="project" value="UniProtKB-UniRule"/>
</dbReference>
<dbReference type="AlphaFoldDB" id="A0A0E3L0D5"/>
<comment type="subcellular location">
    <subcellularLocation>
        <location evidence="4">Cytoplasm</location>
    </subcellularLocation>
</comment>
<gene>
    <name evidence="4" type="primary">mer</name>
    <name evidence="6" type="ORF">MSTHC_0892</name>
</gene>
<evidence type="ECO:0000313" key="6">
    <source>
        <dbReference type="EMBL" id="AKB15210.1"/>
    </source>
</evidence>
<comment type="catalytic activity">
    <reaction evidence="4">
        <text>5-methyl-5,6,7,8-tetrahydromethanopterin + oxidized coenzyme F420-(gamma-L-Glu)(n) + H(+) = 5,10-methylenetetrahydromethanopterin + reduced coenzyme F420-(gamma-L-Glu)(n)</text>
        <dbReference type="Rhea" id="RHEA:21144"/>
        <dbReference type="Rhea" id="RHEA-COMP:12939"/>
        <dbReference type="Rhea" id="RHEA-COMP:14378"/>
        <dbReference type="ChEBI" id="CHEBI:15378"/>
        <dbReference type="ChEBI" id="CHEBI:57818"/>
        <dbReference type="ChEBI" id="CHEBI:58116"/>
        <dbReference type="ChEBI" id="CHEBI:133980"/>
        <dbReference type="ChEBI" id="CHEBI:139511"/>
        <dbReference type="EC" id="1.5.98.2"/>
    </reaction>
</comment>
<comment type="pathway">
    <text evidence="4">One-carbon metabolism; methanogenesis from CO(2); methyl-coenzyme M from 5,10-methylene-5,6,7,8-tetrahydromethanopterin: step 1/2.</text>
</comment>
<comment type="similarity">
    <text evidence="4">Belongs to the mer family.</text>
</comment>
<dbReference type="PANTHER" id="PTHR43244:SF1">
    <property type="entry name" value="5,10-METHYLENETETRAHYDROMETHANOPTERIN REDUCTASE"/>
    <property type="match status" value="1"/>
</dbReference>
<evidence type="ECO:0000256" key="3">
    <source>
        <dbReference type="ARBA" id="ARBA00023002"/>
    </source>
</evidence>
<dbReference type="GO" id="GO:0006730">
    <property type="term" value="P:one-carbon metabolic process"/>
    <property type="evidence" value="ECO:0007669"/>
    <property type="project" value="UniProtKB-UniRule"/>
</dbReference>
<dbReference type="Gene3D" id="3.20.20.30">
    <property type="entry name" value="Luciferase-like domain"/>
    <property type="match status" value="1"/>
</dbReference>
<dbReference type="Proteomes" id="UP000056925">
    <property type="component" value="Chromosome"/>
</dbReference>
<comment type="function">
    <text evidence="4">Catalyzes the reversible reduction of methylene-H(4)MPT to methyl-H(4)MPT.</text>
</comment>
<dbReference type="InterPro" id="IPR019946">
    <property type="entry name" value="MeH4methanopterin_reductase"/>
</dbReference>
<feature type="domain" description="Luciferase-like" evidence="5">
    <location>
        <begin position="17"/>
        <end position="302"/>
    </location>
</feature>
<reference evidence="6 7" key="1">
    <citation type="submission" date="2014-07" db="EMBL/GenBank/DDBJ databases">
        <title>Methanogenic archaea and the global carbon cycle.</title>
        <authorList>
            <person name="Henriksen J.R."/>
            <person name="Luke J."/>
            <person name="Reinhart S."/>
            <person name="Benedict M.N."/>
            <person name="Youngblut N.D."/>
            <person name="Metcalf M.E."/>
            <person name="Whitaker R.J."/>
            <person name="Metcalf W.W."/>
        </authorList>
    </citation>
    <scope>NUCLEOTIDE SEQUENCE [LARGE SCALE GENOMIC DNA]</scope>
    <source>
        <strain evidence="6 7">CHTI-55</strain>
    </source>
</reference>
<dbReference type="HOGENOM" id="CLU_027853_5_3_2"/>
<accession>A0A0E3L0D5</accession>
<evidence type="ECO:0000256" key="2">
    <source>
        <dbReference type="ARBA" id="ARBA00022563"/>
    </source>
</evidence>
<organism evidence="6 7">
    <name type="scientific">Methanosarcina thermophila CHTI-55</name>
    <dbReference type="NCBI Taxonomy" id="1434121"/>
    <lineage>
        <taxon>Archaea</taxon>
        <taxon>Methanobacteriati</taxon>
        <taxon>Methanobacteriota</taxon>
        <taxon>Stenosarchaea group</taxon>
        <taxon>Methanomicrobia</taxon>
        <taxon>Methanosarcinales</taxon>
        <taxon>Methanosarcinaceae</taxon>
        <taxon>Methanosarcina</taxon>
    </lineage>
</organism>
<protein>
    <recommendedName>
        <fullName evidence="4">5,10-methylenetetrahydromethanopterin reductase</fullName>
        <ecNumber evidence="4">1.5.98.2</ecNumber>
    </recommendedName>
    <alternativeName>
        <fullName evidence="4">Coenzyme F420-dependent N(5),N(10)-methylenetetrahydromethanopterin reductase</fullName>
    </alternativeName>
    <alternativeName>
        <fullName evidence="4">Methylene-H(4)MPT reductase</fullName>
    </alternativeName>
</protein>
<name>A0A0E3L0D5_METTE</name>
<proteinExistence type="inferred from homology"/>
<dbReference type="InterPro" id="IPR011251">
    <property type="entry name" value="Luciferase-like_dom"/>
</dbReference>
<keyword evidence="3 4" id="KW-0560">Oxidoreductase</keyword>
<dbReference type="InterPro" id="IPR050564">
    <property type="entry name" value="F420-G6PD/mer"/>
</dbReference>